<evidence type="ECO:0000313" key="2">
    <source>
        <dbReference type="Proteomes" id="UP000236311"/>
    </source>
</evidence>
<protein>
    <recommendedName>
        <fullName evidence="3">DUF3800 domain-containing protein</fullName>
    </recommendedName>
</protein>
<proteinExistence type="predicted"/>
<sequence>MAEKILSVFIDESGDFGPYDFHAPFYLVAMVLHNQDVDISKNVDDLESHLANIGYKQHAIHTGPLIRRESVYANDLMEERKRLFNALFNFARKLDFRYVCAKIRKDECPDVITLTARISKAIAGILKEHQNFWEQFNRIIIYYDNGQIELTKILTSVFNTLYANVEFRKVKPVDYKLFQAADLICTMELLAEKAEPNSFSKSEQEFFVQYETLKRTILSRY</sequence>
<dbReference type="OrthoDB" id="1998596at2"/>
<organism evidence="1 2">
    <name type="scientific">Acetatifactor muris</name>
    <dbReference type="NCBI Taxonomy" id="879566"/>
    <lineage>
        <taxon>Bacteria</taxon>
        <taxon>Bacillati</taxon>
        <taxon>Bacillota</taxon>
        <taxon>Clostridia</taxon>
        <taxon>Lachnospirales</taxon>
        <taxon>Lachnospiraceae</taxon>
        <taxon>Acetatifactor</taxon>
    </lineage>
</organism>
<reference evidence="1 2" key="1">
    <citation type="submission" date="2018-01" db="EMBL/GenBank/DDBJ databases">
        <authorList>
            <person name="Gaut B.S."/>
            <person name="Morton B.R."/>
            <person name="Clegg M.T."/>
            <person name="Duvall M.R."/>
        </authorList>
    </citation>
    <scope>NUCLEOTIDE SEQUENCE [LARGE SCALE GENOMIC DNA]</scope>
    <source>
        <strain evidence="1">GP69</strain>
    </source>
</reference>
<gene>
    <name evidence="1" type="ORF">AMURIS_01922</name>
</gene>
<dbReference type="AlphaFoldDB" id="A0A2K4ZFG8"/>
<keyword evidence="2" id="KW-1185">Reference proteome</keyword>
<dbReference type="EMBL" id="OFSM01000009">
    <property type="protein sequence ID" value="SOY29207.1"/>
    <property type="molecule type" value="Genomic_DNA"/>
</dbReference>
<dbReference type="Pfam" id="PF12686">
    <property type="entry name" value="DUF3800"/>
    <property type="match status" value="1"/>
</dbReference>
<dbReference type="InterPro" id="IPR024524">
    <property type="entry name" value="DUF3800"/>
</dbReference>
<accession>A0A2K4ZFG8</accession>
<dbReference type="RefSeq" id="WP_103239334.1">
    <property type="nucleotide sequence ID" value="NZ_JANJZD010000009.1"/>
</dbReference>
<dbReference type="Proteomes" id="UP000236311">
    <property type="component" value="Unassembled WGS sequence"/>
</dbReference>
<evidence type="ECO:0000313" key="1">
    <source>
        <dbReference type="EMBL" id="SOY29207.1"/>
    </source>
</evidence>
<evidence type="ECO:0008006" key="3">
    <source>
        <dbReference type="Google" id="ProtNLM"/>
    </source>
</evidence>
<name>A0A2K4ZFG8_9FIRM</name>